<comment type="cofactor">
    <cofactor evidence="1">
        <name>pyridoxal 5'-phosphate</name>
        <dbReference type="ChEBI" id="CHEBI:597326"/>
    </cofactor>
</comment>
<dbReference type="AlphaFoldDB" id="A0A382UWF9"/>
<dbReference type="GO" id="GO:0008483">
    <property type="term" value="F:transaminase activity"/>
    <property type="evidence" value="ECO:0007669"/>
    <property type="project" value="UniProtKB-KW"/>
</dbReference>
<dbReference type="Gene3D" id="3.40.640.10">
    <property type="entry name" value="Type I PLP-dependent aspartate aminotransferase-like (Major domain)"/>
    <property type="match status" value="1"/>
</dbReference>
<gene>
    <name evidence="7" type="ORF">METZ01_LOCUS391447</name>
</gene>
<sequence length="289" mass="33623">GIPHKFQGEEIIAVIRINENENFEKIKDALNIICKKNLSTLEQPSRIVNLKQFPHATYGKIQKNKIRSWLENSKQVNESSKKSKKIKLKPRNLPLSKIVTKSIEATSIRYNTKVYEKQRKGEDVIVMSLGEAFFDIPLFSFDDLPFPKLYHYSHSKGIPELRKKLQEYFLETYDVSFDYENEILITAGSKIAIYMCLIAILDFGDDVLIHEPAWVSFPEQIKLAHGNPIRIPLHKSIYDFEDYITPKTKLIIINNPHNPTGKLYSLEEMSYLYNLAKKYNLYILSDEAY</sequence>
<dbReference type="GO" id="GO:0006520">
    <property type="term" value="P:amino acid metabolic process"/>
    <property type="evidence" value="ECO:0007669"/>
    <property type="project" value="InterPro"/>
</dbReference>
<dbReference type="SUPFAM" id="SSF53383">
    <property type="entry name" value="PLP-dependent transferases"/>
    <property type="match status" value="1"/>
</dbReference>
<name>A0A382UWF9_9ZZZZ</name>
<dbReference type="SUPFAM" id="SSF56801">
    <property type="entry name" value="Acetyl-CoA synthetase-like"/>
    <property type="match status" value="1"/>
</dbReference>
<evidence type="ECO:0000259" key="6">
    <source>
        <dbReference type="Pfam" id="PF00155"/>
    </source>
</evidence>
<evidence type="ECO:0000313" key="7">
    <source>
        <dbReference type="EMBL" id="SVD38593.1"/>
    </source>
</evidence>
<dbReference type="Gene3D" id="3.90.1150.10">
    <property type="entry name" value="Aspartate Aminotransferase, domain 1"/>
    <property type="match status" value="1"/>
</dbReference>
<evidence type="ECO:0000256" key="3">
    <source>
        <dbReference type="ARBA" id="ARBA00022576"/>
    </source>
</evidence>
<dbReference type="PANTHER" id="PTHR46383">
    <property type="entry name" value="ASPARTATE AMINOTRANSFERASE"/>
    <property type="match status" value="1"/>
</dbReference>
<feature type="non-terminal residue" evidence="7">
    <location>
        <position position="289"/>
    </location>
</feature>
<evidence type="ECO:0000256" key="5">
    <source>
        <dbReference type="ARBA" id="ARBA00022898"/>
    </source>
</evidence>
<dbReference type="GO" id="GO:0030170">
    <property type="term" value="F:pyridoxal phosphate binding"/>
    <property type="evidence" value="ECO:0007669"/>
    <property type="project" value="InterPro"/>
</dbReference>
<feature type="non-terminal residue" evidence="7">
    <location>
        <position position="1"/>
    </location>
</feature>
<dbReference type="InterPro" id="IPR004839">
    <property type="entry name" value="Aminotransferase_I/II_large"/>
</dbReference>
<dbReference type="InterPro" id="IPR015421">
    <property type="entry name" value="PyrdxlP-dep_Trfase_major"/>
</dbReference>
<evidence type="ECO:0000256" key="1">
    <source>
        <dbReference type="ARBA" id="ARBA00001933"/>
    </source>
</evidence>
<evidence type="ECO:0000256" key="2">
    <source>
        <dbReference type="ARBA" id="ARBA00007441"/>
    </source>
</evidence>
<comment type="similarity">
    <text evidence="2">Belongs to the class-I pyridoxal-phosphate-dependent aminotransferase family.</text>
</comment>
<dbReference type="Gene3D" id="3.30.300.30">
    <property type="match status" value="1"/>
</dbReference>
<keyword evidence="4" id="KW-0808">Transferase</keyword>
<keyword evidence="5" id="KW-0663">Pyridoxal phosphate</keyword>
<dbReference type="EMBL" id="UINC01147333">
    <property type="protein sequence ID" value="SVD38593.1"/>
    <property type="molecule type" value="Genomic_DNA"/>
</dbReference>
<organism evidence="7">
    <name type="scientific">marine metagenome</name>
    <dbReference type="NCBI Taxonomy" id="408172"/>
    <lineage>
        <taxon>unclassified sequences</taxon>
        <taxon>metagenomes</taxon>
        <taxon>ecological metagenomes</taxon>
    </lineage>
</organism>
<dbReference type="InterPro" id="IPR050596">
    <property type="entry name" value="AspAT/PAT-like"/>
</dbReference>
<dbReference type="InterPro" id="IPR015424">
    <property type="entry name" value="PyrdxlP-dep_Trfase"/>
</dbReference>
<dbReference type="Pfam" id="PF00155">
    <property type="entry name" value="Aminotran_1_2"/>
    <property type="match status" value="1"/>
</dbReference>
<feature type="domain" description="Aminotransferase class I/classII large" evidence="6">
    <location>
        <begin position="148"/>
        <end position="289"/>
    </location>
</feature>
<dbReference type="InterPro" id="IPR015422">
    <property type="entry name" value="PyrdxlP-dep_Trfase_small"/>
</dbReference>
<reference evidence="7" key="1">
    <citation type="submission" date="2018-05" db="EMBL/GenBank/DDBJ databases">
        <authorList>
            <person name="Lanie J.A."/>
            <person name="Ng W.-L."/>
            <person name="Kazmierczak K.M."/>
            <person name="Andrzejewski T.M."/>
            <person name="Davidsen T.M."/>
            <person name="Wayne K.J."/>
            <person name="Tettelin H."/>
            <person name="Glass J.I."/>
            <person name="Rusch D."/>
            <person name="Podicherti R."/>
            <person name="Tsui H.-C.T."/>
            <person name="Winkler M.E."/>
        </authorList>
    </citation>
    <scope>NUCLEOTIDE SEQUENCE</scope>
</reference>
<keyword evidence="3" id="KW-0032">Aminotransferase</keyword>
<evidence type="ECO:0000256" key="4">
    <source>
        <dbReference type="ARBA" id="ARBA00022679"/>
    </source>
</evidence>
<accession>A0A382UWF9</accession>
<proteinExistence type="inferred from homology"/>
<dbReference type="InterPro" id="IPR045851">
    <property type="entry name" value="AMP-bd_C_sf"/>
</dbReference>
<protein>
    <recommendedName>
        <fullName evidence="6">Aminotransferase class I/classII large domain-containing protein</fullName>
    </recommendedName>
</protein>
<dbReference type="CDD" id="cd00609">
    <property type="entry name" value="AAT_like"/>
    <property type="match status" value="1"/>
</dbReference>